<dbReference type="Gene3D" id="1.10.510.10">
    <property type="entry name" value="Transferase(Phosphotransferase) domain 1"/>
    <property type="match status" value="1"/>
</dbReference>
<keyword evidence="6" id="KW-0067">ATP-binding</keyword>
<feature type="compositionally biased region" description="Basic and acidic residues" evidence="9">
    <location>
        <begin position="536"/>
        <end position="548"/>
    </location>
</feature>
<dbReference type="PROSITE" id="PS50011">
    <property type="entry name" value="PROTEIN_KINASE_DOM"/>
    <property type="match status" value="1"/>
</dbReference>
<comment type="catalytic activity">
    <reaction evidence="8">
        <text>L-seryl-[protein] + ATP = O-phospho-L-seryl-[protein] + ADP + H(+)</text>
        <dbReference type="Rhea" id="RHEA:17989"/>
        <dbReference type="Rhea" id="RHEA-COMP:9863"/>
        <dbReference type="Rhea" id="RHEA-COMP:11604"/>
        <dbReference type="ChEBI" id="CHEBI:15378"/>
        <dbReference type="ChEBI" id="CHEBI:29999"/>
        <dbReference type="ChEBI" id="CHEBI:30616"/>
        <dbReference type="ChEBI" id="CHEBI:83421"/>
        <dbReference type="ChEBI" id="CHEBI:456216"/>
        <dbReference type="EC" id="2.7.11.1"/>
    </reaction>
</comment>
<evidence type="ECO:0000259" key="10">
    <source>
        <dbReference type="PROSITE" id="PS50011"/>
    </source>
</evidence>
<dbReference type="GO" id="GO:0004674">
    <property type="term" value="F:protein serine/threonine kinase activity"/>
    <property type="evidence" value="ECO:0007669"/>
    <property type="project" value="UniProtKB-KW"/>
</dbReference>
<evidence type="ECO:0000256" key="6">
    <source>
        <dbReference type="ARBA" id="ARBA00022840"/>
    </source>
</evidence>
<comment type="catalytic activity">
    <reaction evidence="7">
        <text>L-threonyl-[protein] + ATP = O-phospho-L-threonyl-[protein] + ADP + H(+)</text>
        <dbReference type="Rhea" id="RHEA:46608"/>
        <dbReference type="Rhea" id="RHEA-COMP:11060"/>
        <dbReference type="Rhea" id="RHEA-COMP:11605"/>
        <dbReference type="ChEBI" id="CHEBI:15378"/>
        <dbReference type="ChEBI" id="CHEBI:30013"/>
        <dbReference type="ChEBI" id="CHEBI:30616"/>
        <dbReference type="ChEBI" id="CHEBI:61977"/>
        <dbReference type="ChEBI" id="CHEBI:456216"/>
        <dbReference type="EC" id="2.7.11.1"/>
    </reaction>
</comment>
<dbReference type="CDD" id="cd13983">
    <property type="entry name" value="STKc_WNK"/>
    <property type="match status" value="1"/>
</dbReference>
<dbReference type="AlphaFoldDB" id="A0A8S1J8S4"/>
<feature type="region of interest" description="Disordered" evidence="9">
    <location>
        <begin position="288"/>
        <end position="389"/>
    </location>
</feature>
<keyword evidence="12" id="KW-1185">Reference proteome</keyword>
<evidence type="ECO:0000256" key="8">
    <source>
        <dbReference type="ARBA" id="ARBA00048679"/>
    </source>
</evidence>
<feature type="compositionally biased region" description="Basic and acidic residues" evidence="9">
    <location>
        <begin position="288"/>
        <end position="298"/>
    </location>
</feature>
<evidence type="ECO:0000256" key="2">
    <source>
        <dbReference type="ARBA" id="ARBA00022527"/>
    </source>
</evidence>
<dbReference type="InterPro" id="IPR000719">
    <property type="entry name" value="Prot_kinase_dom"/>
</dbReference>
<feature type="region of interest" description="Disordered" evidence="9">
    <location>
        <begin position="497"/>
        <end position="836"/>
    </location>
</feature>
<keyword evidence="5" id="KW-0418">Kinase</keyword>
<feature type="domain" description="Protein kinase" evidence="10">
    <location>
        <begin position="30"/>
        <end position="289"/>
    </location>
</feature>
<dbReference type="FunFam" id="3.30.200.20:FF:000075">
    <property type="entry name" value="Probable serine/threonine-protein kinase WNK1"/>
    <property type="match status" value="1"/>
</dbReference>
<comment type="caution">
    <text evidence="11">The sequence shown here is derived from an EMBL/GenBank/DDBJ whole genome shotgun (WGS) entry which is preliminary data.</text>
</comment>
<accession>A0A8S1J8S4</accession>
<feature type="compositionally biased region" description="Basic and acidic residues" evidence="9">
    <location>
        <begin position="613"/>
        <end position="628"/>
    </location>
</feature>
<dbReference type="EC" id="2.7.11.1" evidence="1"/>
<evidence type="ECO:0000256" key="4">
    <source>
        <dbReference type="ARBA" id="ARBA00022741"/>
    </source>
</evidence>
<keyword evidence="3" id="KW-0808">Transferase</keyword>
<dbReference type="InterPro" id="IPR050588">
    <property type="entry name" value="WNK_Ser-Thr_kinase"/>
</dbReference>
<dbReference type="EMBL" id="CAJHUC010001132">
    <property type="protein sequence ID" value="CAD7699896.1"/>
    <property type="molecule type" value="Genomic_DNA"/>
</dbReference>
<feature type="compositionally biased region" description="Low complexity" evidence="9">
    <location>
        <begin position="322"/>
        <end position="338"/>
    </location>
</feature>
<sequence length="836" mass="93649">MPAATKARKKGSAAKAAWVDVETDATGRFTRSNQVLGRGASKVVYKGFDRQQGIEVAWNQVKIVEHLTAKEHGRLQSEVAVLSRLKHRNIMSFYASWIDQQQHTLNFITEYFHPGPLRRHRRNHKHLSRKVLKRWAWQILEGLIYLHGHMPPIIHRDLKCDNIFIHGTTGSVKIGDLGLAKLMEEGLSTCQSVLGTPEFMAPELYREKYNEKVDIYSFGMCLLELVTMEFPYRECKNKAQIFRQVTLGVYPAALQRIEDTETRSFIELCIDHYHERRPHARQLIKHPFFDDVRPERPNSRAAALNSRSDSGQESGRDSIEDSGSLRLSTGSSRPLRPEMLPRPPSAPSSLNTKSAPKKLDRQPSTTSLNRSVSSSPDQGPMLRHPSAPLPLSRTFSVQQRGAEGSTLDFELCMMKNEGADFRRFKFTFDVELDTVNAVAEEFEEEFGLTPTETEHFMELLKKELESMPPKERFIPVELTSHGNDAQGRPDLKVKLTQGEEPHARITPRKPGRKFTPTRGSPHGGRPTQFRSPRITVDNRPRGPDDRMPRSPYASAAGEAMTRSPRELGVSRSPRDVGEQGVVLTRVSGEGLRMRPDRSPSPRVLGASPFDGMDSMKEHRPSPSGKNDEGGDLNLKAYRGDQSRRPNAPTRKPIREQSPPRVVSPRPDDSQQAFQPEPQVPQSPPRAVSPDFQREPMASWQGRGQSPSPLRGGGRSPEPHWAPSQRQESQYGLPGSQYSVPTSQYGVPASQYGVPASRSSPPPYQRQEFGGGIASSSSYPQARSPLPGQGSHGHMRPNGQPGQKWTEPGFHMPTCTPFPMSMRKIKSLFGERRGRGS</sequence>
<evidence type="ECO:0000256" key="3">
    <source>
        <dbReference type="ARBA" id="ARBA00022679"/>
    </source>
</evidence>
<keyword evidence="4" id="KW-0547">Nucleotide-binding</keyword>
<dbReference type="PROSITE" id="PS00108">
    <property type="entry name" value="PROTEIN_KINASE_ST"/>
    <property type="match status" value="1"/>
</dbReference>
<evidence type="ECO:0000256" key="9">
    <source>
        <dbReference type="SAM" id="MobiDB-lite"/>
    </source>
</evidence>
<dbReference type="SUPFAM" id="SSF56112">
    <property type="entry name" value="Protein kinase-like (PK-like)"/>
    <property type="match status" value="1"/>
</dbReference>
<dbReference type="GO" id="GO:0005524">
    <property type="term" value="F:ATP binding"/>
    <property type="evidence" value="ECO:0007669"/>
    <property type="project" value="UniProtKB-KW"/>
</dbReference>
<dbReference type="SMART" id="SM00220">
    <property type="entry name" value="S_TKc"/>
    <property type="match status" value="1"/>
</dbReference>
<dbReference type="Pfam" id="PF00069">
    <property type="entry name" value="Pkinase"/>
    <property type="match status" value="1"/>
</dbReference>
<proteinExistence type="predicted"/>
<protein>
    <recommendedName>
        <fullName evidence="1">non-specific serine/threonine protein kinase</fullName>
        <ecNumber evidence="1">2.7.11.1</ecNumber>
    </recommendedName>
</protein>
<gene>
    <name evidence="11" type="ORF">OSTQU699_LOCUS5255</name>
</gene>
<dbReference type="FunFam" id="1.10.510.10:FF:001565">
    <property type="entry name" value="WNK protein kinase"/>
    <property type="match status" value="1"/>
</dbReference>
<evidence type="ECO:0000313" key="11">
    <source>
        <dbReference type="EMBL" id="CAD7699896.1"/>
    </source>
</evidence>
<dbReference type="InterPro" id="IPR008271">
    <property type="entry name" value="Ser/Thr_kinase_AS"/>
</dbReference>
<dbReference type="PANTHER" id="PTHR13902">
    <property type="entry name" value="SERINE/THREONINE-PROTEIN KINASE WNK WITH NO LYSINE -RELATED"/>
    <property type="match status" value="1"/>
</dbReference>
<organism evidence="11 12">
    <name type="scientific">Ostreobium quekettii</name>
    <dbReference type="NCBI Taxonomy" id="121088"/>
    <lineage>
        <taxon>Eukaryota</taxon>
        <taxon>Viridiplantae</taxon>
        <taxon>Chlorophyta</taxon>
        <taxon>core chlorophytes</taxon>
        <taxon>Ulvophyceae</taxon>
        <taxon>TCBD clade</taxon>
        <taxon>Bryopsidales</taxon>
        <taxon>Ostreobineae</taxon>
        <taxon>Ostreobiaceae</taxon>
        <taxon>Ostreobium</taxon>
    </lineage>
</organism>
<name>A0A8S1J8S4_9CHLO</name>
<evidence type="ECO:0000256" key="5">
    <source>
        <dbReference type="ARBA" id="ARBA00022777"/>
    </source>
</evidence>
<feature type="compositionally biased region" description="Polar residues" evidence="9">
    <location>
        <begin position="723"/>
        <end position="744"/>
    </location>
</feature>
<reference evidence="11" key="1">
    <citation type="submission" date="2020-12" db="EMBL/GenBank/DDBJ databases">
        <authorList>
            <person name="Iha C."/>
        </authorList>
    </citation>
    <scope>NUCLEOTIDE SEQUENCE</scope>
</reference>
<dbReference type="Gene3D" id="3.30.200.20">
    <property type="entry name" value="Phosphorylase Kinase, domain 1"/>
    <property type="match status" value="1"/>
</dbReference>
<dbReference type="Proteomes" id="UP000708148">
    <property type="component" value="Unassembled WGS sequence"/>
</dbReference>
<evidence type="ECO:0000313" key="12">
    <source>
        <dbReference type="Proteomes" id="UP000708148"/>
    </source>
</evidence>
<dbReference type="InterPro" id="IPR011009">
    <property type="entry name" value="Kinase-like_dom_sf"/>
</dbReference>
<evidence type="ECO:0000256" key="1">
    <source>
        <dbReference type="ARBA" id="ARBA00012513"/>
    </source>
</evidence>
<dbReference type="OrthoDB" id="4062651at2759"/>
<evidence type="ECO:0000256" key="7">
    <source>
        <dbReference type="ARBA" id="ARBA00047899"/>
    </source>
</evidence>
<keyword evidence="2" id="KW-0723">Serine/threonine-protein kinase</keyword>
<feature type="compositionally biased region" description="Low complexity" evidence="9">
    <location>
        <begin position="364"/>
        <end position="375"/>
    </location>
</feature>